<evidence type="ECO:0000313" key="1">
    <source>
        <dbReference type="EMBL" id="ACN71208.1"/>
    </source>
</evidence>
<feature type="non-terminal residue" evidence="1">
    <location>
        <position position="1"/>
    </location>
</feature>
<protein>
    <submittedName>
        <fullName evidence="1">MIP08124p</fullName>
    </submittedName>
</protein>
<name>C0PV33_DROME</name>
<proteinExistence type="evidence at transcript level"/>
<accession>C0PV33</accession>
<dbReference type="EMBL" id="BT072889">
    <property type="protein sequence ID" value="ACN71208.1"/>
    <property type="molecule type" value="mRNA"/>
</dbReference>
<dbReference type="AlphaFoldDB" id="C0PV33"/>
<organism evidence="1">
    <name type="scientific">Drosophila melanogaster</name>
    <name type="common">Fruit fly</name>
    <dbReference type="NCBI Taxonomy" id="7227"/>
    <lineage>
        <taxon>Eukaryota</taxon>
        <taxon>Metazoa</taxon>
        <taxon>Ecdysozoa</taxon>
        <taxon>Arthropoda</taxon>
        <taxon>Hexapoda</taxon>
        <taxon>Insecta</taxon>
        <taxon>Pterygota</taxon>
        <taxon>Neoptera</taxon>
        <taxon>Endopterygota</taxon>
        <taxon>Diptera</taxon>
        <taxon>Brachycera</taxon>
        <taxon>Muscomorpha</taxon>
        <taxon>Ephydroidea</taxon>
        <taxon>Drosophilidae</taxon>
        <taxon>Drosophila</taxon>
        <taxon>Sophophora</taxon>
    </lineage>
</organism>
<reference evidence="1" key="1">
    <citation type="submission" date="2009-03" db="EMBL/GenBank/DDBJ databases">
        <authorList>
            <person name="Carlson J."/>
            <person name="Booth B."/>
            <person name="Frise E."/>
            <person name="Sandler J."/>
            <person name="Wan K."/>
            <person name="Yu C."/>
            <person name="Celniker S."/>
        </authorList>
    </citation>
    <scope>NUCLEOTIDE SEQUENCE</scope>
</reference>
<sequence length="60" mass="7517">RLKWFKVLRPRLYFIGNRNEMRSVRRFILLWRSRLNCSREMCKINQTTFFKLIQLITVLL</sequence>